<evidence type="ECO:0000256" key="1">
    <source>
        <dbReference type="SAM" id="Coils"/>
    </source>
</evidence>
<dbReference type="EMBL" id="JADGKB010000006">
    <property type="protein sequence ID" value="KAJ3261419.1"/>
    <property type="molecule type" value="Genomic_DNA"/>
</dbReference>
<keyword evidence="1" id="KW-0175">Coiled coil</keyword>
<dbReference type="Proteomes" id="UP001210925">
    <property type="component" value="Unassembled WGS sequence"/>
</dbReference>
<evidence type="ECO:0000256" key="2">
    <source>
        <dbReference type="SAM" id="MobiDB-lite"/>
    </source>
</evidence>
<feature type="region of interest" description="Disordered" evidence="2">
    <location>
        <begin position="156"/>
        <end position="179"/>
    </location>
</feature>
<comment type="caution">
    <text evidence="3">The sequence shown here is derived from an EMBL/GenBank/DDBJ whole genome shotgun (WGS) entry which is preliminary data.</text>
</comment>
<reference evidence="3" key="1">
    <citation type="submission" date="2020-05" db="EMBL/GenBank/DDBJ databases">
        <title>Phylogenomic resolution of chytrid fungi.</title>
        <authorList>
            <person name="Stajich J.E."/>
            <person name="Amses K."/>
            <person name="Simmons R."/>
            <person name="Seto K."/>
            <person name="Myers J."/>
            <person name="Bonds A."/>
            <person name="Quandt C.A."/>
            <person name="Barry K."/>
            <person name="Liu P."/>
            <person name="Grigoriev I."/>
            <person name="Longcore J.E."/>
            <person name="James T.Y."/>
        </authorList>
    </citation>
    <scope>NUCLEOTIDE SEQUENCE</scope>
    <source>
        <strain evidence="3">PLAUS21</strain>
    </source>
</reference>
<gene>
    <name evidence="3" type="ORF">HK103_006027</name>
</gene>
<feature type="compositionally biased region" description="Polar residues" evidence="2">
    <location>
        <begin position="324"/>
        <end position="347"/>
    </location>
</feature>
<feature type="compositionally biased region" description="Polar residues" evidence="2">
    <location>
        <begin position="166"/>
        <end position="177"/>
    </location>
</feature>
<feature type="compositionally biased region" description="Low complexity" evidence="2">
    <location>
        <begin position="355"/>
        <end position="374"/>
    </location>
</feature>
<feature type="region of interest" description="Disordered" evidence="2">
    <location>
        <begin position="270"/>
        <end position="374"/>
    </location>
</feature>
<protein>
    <submittedName>
        <fullName evidence="3">Uncharacterized protein</fullName>
    </submittedName>
</protein>
<evidence type="ECO:0000313" key="4">
    <source>
        <dbReference type="Proteomes" id="UP001210925"/>
    </source>
</evidence>
<proteinExistence type="predicted"/>
<feature type="coiled-coil region" evidence="1">
    <location>
        <begin position="30"/>
        <end position="57"/>
    </location>
</feature>
<dbReference type="AlphaFoldDB" id="A0AAD5YAU4"/>
<organism evidence="3 4">
    <name type="scientific">Boothiomyces macroporosus</name>
    <dbReference type="NCBI Taxonomy" id="261099"/>
    <lineage>
        <taxon>Eukaryota</taxon>
        <taxon>Fungi</taxon>
        <taxon>Fungi incertae sedis</taxon>
        <taxon>Chytridiomycota</taxon>
        <taxon>Chytridiomycota incertae sedis</taxon>
        <taxon>Chytridiomycetes</taxon>
        <taxon>Rhizophydiales</taxon>
        <taxon>Terramycetaceae</taxon>
        <taxon>Boothiomyces</taxon>
    </lineage>
</organism>
<name>A0AAD5YAU4_9FUNG</name>
<feature type="compositionally biased region" description="Polar residues" evidence="2">
    <location>
        <begin position="284"/>
        <end position="315"/>
    </location>
</feature>
<evidence type="ECO:0000313" key="3">
    <source>
        <dbReference type="EMBL" id="KAJ3261419.1"/>
    </source>
</evidence>
<sequence length="412" mass="47155">MGNKNQRAAETGGGRKADLVRFSFVDIDVKEYLETECEKAVNEINRLTKILDRMADELGENKKASFAMKTQLESRTKFDDQSQANYYLSERLKECQNELLVQQRENKNLVYTAKELKANIESLENYKTRFIELSRESEIDKKYILQLESQLQILNGQKRSSEQNSRRASSRTSQQDILNIYPEKAVSKPVVDTRFHAQKESQTYKDLHPSDSKDSKGHVVENMANLHLSHRLSQKVEQKELYKIVQSENYGSEKLLDTTDVEKNRRESLQRTFIEDPAKATAAQPPSKQRLNSPPKSSRLLSPTPVHSSHIQLGETNPEKQKYHSVSDQVNHPTISRENSISSTKSDTPTRKRSISQIPIHKKSPSSSKTSLRKISVGQYEQPTFIKNEVLKSQTMLNELDSQIKGLADMKT</sequence>
<accession>A0AAD5YAU4</accession>
<keyword evidence="4" id="KW-1185">Reference proteome</keyword>